<dbReference type="PANTHER" id="PTHR10845">
    <property type="entry name" value="REGULATOR OF G PROTEIN SIGNALING"/>
    <property type="match status" value="1"/>
</dbReference>
<evidence type="ECO:0000259" key="1">
    <source>
        <dbReference type="PROSITE" id="PS50132"/>
    </source>
</evidence>
<comment type="caution">
    <text evidence="2">The sequence shown here is derived from an EMBL/GenBank/DDBJ whole genome shotgun (WGS) entry which is preliminary data.</text>
</comment>
<dbReference type="PANTHER" id="PTHR10845:SF192">
    <property type="entry name" value="DOUBLE HIT, ISOFORM B"/>
    <property type="match status" value="1"/>
</dbReference>
<proteinExistence type="predicted"/>
<organism evidence="2 3">
    <name type="scientific">Neocallimastix californiae</name>
    <dbReference type="NCBI Taxonomy" id="1754190"/>
    <lineage>
        <taxon>Eukaryota</taxon>
        <taxon>Fungi</taxon>
        <taxon>Fungi incertae sedis</taxon>
        <taxon>Chytridiomycota</taxon>
        <taxon>Chytridiomycota incertae sedis</taxon>
        <taxon>Neocallimastigomycetes</taxon>
        <taxon>Neocallimastigales</taxon>
        <taxon>Neocallimastigaceae</taxon>
        <taxon>Neocallimastix</taxon>
    </lineage>
</organism>
<dbReference type="InterPro" id="IPR044926">
    <property type="entry name" value="RGS_subdomain_2"/>
</dbReference>
<dbReference type="AlphaFoldDB" id="A0A1Y2D428"/>
<dbReference type="STRING" id="1754190.A0A1Y2D428"/>
<dbReference type="SUPFAM" id="SSF48097">
    <property type="entry name" value="Regulator of G-protein signaling, RGS"/>
    <property type="match status" value="1"/>
</dbReference>
<dbReference type="Gene3D" id="1.10.167.10">
    <property type="entry name" value="Regulator of G-protein Signalling 4, domain 2"/>
    <property type="match status" value="1"/>
</dbReference>
<dbReference type="OrthoDB" id="196547at2759"/>
<gene>
    <name evidence="2" type="ORF">LY90DRAFT_413165</name>
</gene>
<dbReference type="PROSITE" id="PS50132">
    <property type="entry name" value="RGS"/>
    <property type="match status" value="1"/>
</dbReference>
<evidence type="ECO:0000313" key="2">
    <source>
        <dbReference type="EMBL" id="ORY54041.1"/>
    </source>
</evidence>
<feature type="domain" description="RGS" evidence="1">
    <location>
        <begin position="68"/>
        <end position="188"/>
    </location>
</feature>
<dbReference type="InterPro" id="IPR016137">
    <property type="entry name" value="RGS"/>
</dbReference>
<accession>A0A1Y2D428</accession>
<keyword evidence="3" id="KW-1185">Reference proteome</keyword>
<evidence type="ECO:0000313" key="3">
    <source>
        <dbReference type="Proteomes" id="UP000193920"/>
    </source>
</evidence>
<dbReference type="InterPro" id="IPR036305">
    <property type="entry name" value="RGS_sf"/>
</dbReference>
<dbReference type="CDD" id="cd07440">
    <property type="entry name" value="RGS"/>
    <property type="match status" value="1"/>
</dbReference>
<protein>
    <submittedName>
        <fullName evidence="2">Regulator of G protein signaling superfamily</fullName>
    </submittedName>
</protein>
<dbReference type="SMART" id="SM00315">
    <property type="entry name" value="RGS"/>
    <property type="match status" value="1"/>
</dbReference>
<dbReference type="Pfam" id="PF00615">
    <property type="entry name" value="RGS"/>
    <property type="match status" value="1"/>
</dbReference>
<name>A0A1Y2D428_9FUNG</name>
<sequence>MNFSSLTHSSSIGSLLSNTIPRPSSAPNIEMHDFYMERSHKSEKKLIDFFGDEDIPFDITIKEIEVNGLKAMLQSKVPLCYFLYSLLEDFCSENLFFFLEALEFEKGKYSSREEQEENAVYIYNTYLSKKSCLEINIDEKVYNEIQEFIKNMNKNSSKSISKCFVNARNSVYQLMEGSFAKFQKSSTYATMKQELGRRLYNENDKLNAVSKLRDYLMKSESSIKQNLKENPESQIAISNAKHHEIISLLVHEFTKSILGINFNEKDIYVLKNY</sequence>
<dbReference type="EMBL" id="MCOG01000089">
    <property type="protein sequence ID" value="ORY54041.1"/>
    <property type="molecule type" value="Genomic_DNA"/>
</dbReference>
<dbReference type="Proteomes" id="UP000193920">
    <property type="component" value="Unassembled WGS sequence"/>
</dbReference>
<reference evidence="2 3" key="1">
    <citation type="submission" date="2016-08" db="EMBL/GenBank/DDBJ databases">
        <title>A Parts List for Fungal Cellulosomes Revealed by Comparative Genomics.</title>
        <authorList>
            <consortium name="DOE Joint Genome Institute"/>
            <person name="Haitjema C.H."/>
            <person name="Gilmore S.P."/>
            <person name="Henske J.K."/>
            <person name="Solomon K.V."/>
            <person name="De Groot R."/>
            <person name="Kuo A."/>
            <person name="Mondo S.J."/>
            <person name="Salamov A.A."/>
            <person name="Labutti K."/>
            <person name="Zhao Z."/>
            <person name="Chiniquy J."/>
            <person name="Barry K."/>
            <person name="Brewer H.M."/>
            <person name="Purvine S.O."/>
            <person name="Wright A.T."/>
            <person name="Boxma B."/>
            <person name="Van Alen T."/>
            <person name="Hackstein J.H."/>
            <person name="Baker S.E."/>
            <person name="Grigoriev I.V."/>
            <person name="O'Malley M.A."/>
        </authorList>
    </citation>
    <scope>NUCLEOTIDE SEQUENCE [LARGE SCALE GENOMIC DNA]</scope>
    <source>
        <strain evidence="2 3">G1</strain>
    </source>
</reference>